<feature type="compositionally biased region" description="Low complexity" evidence="1">
    <location>
        <begin position="38"/>
        <end position="84"/>
    </location>
</feature>
<evidence type="ECO:0000256" key="2">
    <source>
        <dbReference type="SAM" id="SignalP"/>
    </source>
</evidence>
<feature type="chain" id="PRO_5038749591" description="DUF6318 domain-containing protein" evidence="2">
    <location>
        <begin position="32"/>
        <end position="207"/>
    </location>
</feature>
<evidence type="ECO:0000313" key="4">
    <source>
        <dbReference type="EMBL" id="BAV89013.1"/>
    </source>
</evidence>
<dbReference type="EMBL" id="AP017895">
    <property type="protein sequence ID" value="BAV89013.1"/>
    <property type="molecule type" value="Genomic_DNA"/>
</dbReference>
<feature type="domain" description="DUF6318" evidence="3">
    <location>
        <begin position="99"/>
        <end position="203"/>
    </location>
</feature>
<feature type="signal peptide" evidence="2">
    <location>
        <begin position="1"/>
        <end position="31"/>
    </location>
</feature>
<evidence type="ECO:0000313" key="5">
    <source>
        <dbReference type="Proteomes" id="UP000250241"/>
    </source>
</evidence>
<proteinExistence type="predicted"/>
<dbReference type="KEGG" id="raj:RA11412_2714"/>
<name>A0A2Z5R2U0_9MICC</name>
<keyword evidence="2" id="KW-0732">Signal</keyword>
<feature type="compositionally biased region" description="Basic and acidic residues" evidence="1">
    <location>
        <begin position="97"/>
        <end position="108"/>
    </location>
</feature>
<organism evidence="4 5">
    <name type="scientific">Rothia aeria</name>
    <dbReference type="NCBI Taxonomy" id="172042"/>
    <lineage>
        <taxon>Bacteria</taxon>
        <taxon>Bacillati</taxon>
        <taxon>Actinomycetota</taxon>
        <taxon>Actinomycetes</taxon>
        <taxon>Micrococcales</taxon>
        <taxon>Micrococcaceae</taxon>
        <taxon>Rothia</taxon>
    </lineage>
</organism>
<protein>
    <recommendedName>
        <fullName evidence="3">DUF6318 domain-containing protein</fullName>
    </recommendedName>
</protein>
<dbReference type="Pfam" id="PF19843">
    <property type="entry name" value="DUF6318"/>
    <property type="match status" value="1"/>
</dbReference>
<dbReference type="AlphaFoldDB" id="A0A2Z5R2U0"/>
<evidence type="ECO:0000259" key="3">
    <source>
        <dbReference type="Pfam" id="PF19843"/>
    </source>
</evidence>
<accession>A0A2Z5R2U0</accession>
<evidence type="ECO:0000256" key="1">
    <source>
        <dbReference type="SAM" id="MobiDB-lite"/>
    </source>
</evidence>
<feature type="region of interest" description="Disordered" evidence="1">
    <location>
        <begin position="33"/>
        <end position="121"/>
    </location>
</feature>
<dbReference type="Proteomes" id="UP000250241">
    <property type="component" value="Chromosome"/>
</dbReference>
<reference evidence="4 5" key="1">
    <citation type="submission" date="2016-10" db="EMBL/GenBank/DDBJ databases">
        <title>Genome sequence of Rothia aeria strain JCM11412.</title>
        <authorList>
            <person name="Nambu T."/>
        </authorList>
    </citation>
    <scope>NUCLEOTIDE SEQUENCE [LARGE SCALE GENOMIC DNA]</scope>
    <source>
        <strain evidence="4 5">JCM 11412</strain>
    </source>
</reference>
<keyword evidence="5" id="KW-1185">Reference proteome</keyword>
<sequence>MMVEPNTGRIVPRRRALLLAGVGLGSLGLAACGGAGNAEGQSGSSSSVSSDGGVSGSEAEASVSDSPSSSVSEGPSAAPSSGGETIVKGYSGGSKAPEGEYRAADEHGPAQNVPKPKEPAGMNVETVEGVVKFLNYWVAAHNYSIQTGDAVPWANTTSKADEHDTKSIQWVHDLYHNNEGWIAGGLRNITIHEETFHKSDKEKSIKY</sequence>
<gene>
    <name evidence="4" type="ORF">RA11412_2714</name>
</gene>
<dbReference type="InterPro" id="IPR046281">
    <property type="entry name" value="DUF6318"/>
</dbReference>